<evidence type="ECO:0000256" key="4">
    <source>
        <dbReference type="ARBA" id="ARBA00023136"/>
    </source>
</evidence>
<feature type="transmembrane region" description="Helical" evidence="5">
    <location>
        <begin position="112"/>
        <end position="139"/>
    </location>
</feature>
<dbReference type="Pfam" id="PF04140">
    <property type="entry name" value="ICMT"/>
    <property type="match status" value="1"/>
</dbReference>
<dbReference type="EC" id="2.1.1.100" evidence="5"/>
<feature type="transmembrane region" description="Helical" evidence="5">
    <location>
        <begin position="68"/>
        <end position="92"/>
    </location>
</feature>
<name>A0A397IVQ5_9GLOM</name>
<dbReference type="InterPro" id="IPR052527">
    <property type="entry name" value="Metal_cation-efflux_comp"/>
</dbReference>
<dbReference type="STRING" id="1348612.A0A397IVQ5"/>
<keyword evidence="3 5" id="KW-1133">Transmembrane helix</keyword>
<dbReference type="InterPro" id="IPR007269">
    <property type="entry name" value="ICMT_MeTrfase"/>
</dbReference>
<keyword evidence="2 5" id="KW-0812">Transmembrane</keyword>
<keyword evidence="4 5" id="KW-0472">Membrane</keyword>
<accession>A0A397IVQ5</accession>
<dbReference type="AlphaFoldDB" id="A0A397IVQ5"/>
<keyword evidence="5" id="KW-0489">Methyltransferase</keyword>
<gene>
    <name evidence="6" type="ORF">Glove_184g143</name>
</gene>
<evidence type="ECO:0000256" key="1">
    <source>
        <dbReference type="ARBA" id="ARBA00004141"/>
    </source>
</evidence>
<reference evidence="6 7" key="1">
    <citation type="submission" date="2018-08" db="EMBL/GenBank/DDBJ databases">
        <title>Genome and evolution of the arbuscular mycorrhizal fungus Diversispora epigaea (formerly Glomus versiforme) and its bacterial endosymbionts.</title>
        <authorList>
            <person name="Sun X."/>
            <person name="Fei Z."/>
            <person name="Harrison M."/>
        </authorList>
    </citation>
    <scope>NUCLEOTIDE SEQUENCE [LARGE SCALE GENOMIC DNA]</scope>
    <source>
        <strain evidence="6 7">IT104</strain>
    </source>
</reference>
<dbReference type="PANTHER" id="PTHR43847">
    <property type="entry name" value="BLL3993 PROTEIN"/>
    <property type="match status" value="1"/>
</dbReference>
<protein>
    <recommendedName>
        <fullName evidence="5">Protein-S-isoprenylcysteine O-methyltransferase</fullName>
        <ecNumber evidence="5">2.1.1.100</ecNumber>
    </recommendedName>
</protein>
<keyword evidence="5" id="KW-0808">Transferase</keyword>
<evidence type="ECO:0000313" key="7">
    <source>
        <dbReference type="Proteomes" id="UP000266861"/>
    </source>
</evidence>
<dbReference type="Proteomes" id="UP000266861">
    <property type="component" value="Unassembled WGS sequence"/>
</dbReference>
<dbReference type="GO" id="GO:0004671">
    <property type="term" value="F:protein C-terminal S-isoprenylcysteine carboxyl O-methyltransferase activity"/>
    <property type="evidence" value="ECO:0007669"/>
    <property type="project" value="UniProtKB-EC"/>
</dbReference>
<dbReference type="GO" id="GO:0005789">
    <property type="term" value="C:endoplasmic reticulum membrane"/>
    <property type="evidence" value="ECO:0007669"/>
    <property type="project" value="UniProtKB-SubCell"/>
</dbReference>
<keyword evidence="7" id="KW-1185">Reference proteome</keyword>
<organism evidence="6 7">
    <name type="scientific">Diversispora epigaea</name>
    <dbReference type="NCBI Taxonomy" id="1348612"/>
    <lineage>
        <taxon>Eukaryota</taxon>
        <taxon>Fungi</taxon>
        <taxon>Fungi incertae sedis</taxon>
        <taxon>Mucoromycota</taxon>
        <taxon>Glomeromycotina</taxon>
        <taxon>Glomeromycetes</taxon>
        <taxon>Diversisporales</taxon>
        <taxon>Diversisporaceae</taxon>
        <taxon>Diversispora</taxon>
    </lineage>
</organism>
<evidence type="ECO:0000256" key="2">
    <source>
        <dbReference type="ARBA" id="ARBA00022692"/>
    </source>
</evidence>
<comment type="caution">
    <text evidence="5">Lacks conserved residue(s) required for the propagation of feature annotation.</text>
</comment>
<keyword evidence="5" id="KW-0949">S-adenosyl-L-methionine</keyword>
<dbReference type="OrthoDB" id="422086at2759"/>
<dbReference type="EMBL" id="PQFF01000174">
    <property type="protein sequence ID" value="RHZ77174.1"/>
    <property type="molecule type" value="Genomic_DNA"/>
</dbReference>
<comment type="caution">
    <text evidence="6">The sequence shown here is derived from an EMBL/GenBank/DDBJ whole genome shotgun (WGS) entry which is preliminary data.</text>
</comment>
<sequence>MVQQEYGKRPEYTYNLPRLSEWDNTYIVIFTLESIGIIIRLWSFKVLDEFFTFDIMIKKNHKLIKHGPYRYLIHPSYTGMLFHWPFVVYFAFQFAQFVKFYKLSFSPITYSILSFLISSCLPSSIIFKILVLFTILTILNRMRNEEAMLKNHFGKEWDEYVKTRWRLIPYLI</sequence>
<evidence type="ECO:0000256" key="5">
    <source>
        <dbReference type="RuleBase" id="RU362022"/>
    </source>
</evidence>
<comment type="subcellular location">
    <subcellularLocation>
        <location evidence="5">Endoplasmic reticulum membrane</location>
        <topology evidence="5">Multi-pass membrane protein</topology>
    </subcellularLocation>
    <subcellularLocation>
        <location evidence="1">Membrane</location>
        <topology evidence="1">Multi-pass membrane protein</topology>
    </subcellularLocation>
</comment>
<proteinExistence type="inferred from homology"/>
<dbReference type="Gene3D" id="1.20.120.1630">
    <property type="match status" value="1"/>
</dbReference>
<dbReference type="PANTHER" id="PTHR43847:SF1">
    <property type="entry name" value="BLL3993 PROTEIN"/>
    <property type="match status" value="1"/>
</dbReference>
<evidence type="ECO:0000313" key="6">
    <source>
        <dbReference type="EMBL" id="RHZ77174.1"/>
    </source>
</evidence>
<dbReference type="GO" id="GO:0032259">
    <property type="term" value="P:methylation"/>
    <property type="evidence" value="ECO:0007669"/>
    <property type="project" value="UniProtKB-KW"/>
</dbReference>
<comment type="catalytic activity">
    <reaction evidence="5">
        <text>[protein]-C-terminal S-[(2E,6E)-farnesyl]-L-cysteine + S-adenosyl-L-methionine = [protein]-C-terminal S-[(2E,6E)-farnesyl]-L-cysteine methyl ester + S-adenosyl-L-homocysteine</text>
        <dbReference type="Rhea" id="RHEA:21672"/>
        <dbReference type="Rhea" id="RHEA-COMP:12125"/>
        <dbReference type="Rhea" id="RHEA-COMP:12126"/>
        <dbReference type="ChEBI" id="CHEBI:57856"/>
        <dbReference type="ChEBI" id="CHEBI:59789"/>
        <dbReference type="ChEBI" id="CHEBI:90510"/>
        <dbReference type="ChEBI" id="CHEBI:90511"/>
        <dbReference type="EC" id="2.1.1.100"/>
    </reaction>
</comment>
<comment type="similarity">
    <text evidence="5">Belongs to the class VI-like SAM-binding methyltransferase superfamily. Isoprenylcysteine carboxyl methyltransferase family.</text>
</comment>
<keyword evidence="5" id="KW-0256">Endoplasmic reticulum</keyword>
<evidence type="ECO:0000256" key="3">
    <source>
        <dbReference type="ARBA" id="ARBA00022989"/>
    </source>
</evidence>